<keyword evidence="3" id="KW-1185">Reference proteome</keyword>
<feature type="compositionally biased region" description="Basic and acidic residues" evidence="1">
    <location>
        <begin position="204"/>
        <end position="222"/>
    </location>
</feature>
<feature type="region of interest" description="Disordered" evidence="1">
    <location>
        <begin position="200"/>
        <end position="233"/>
    </location>
</feature>
<accession>K2NPH9</accession>
<reference evidence="2 3" key="1">
    <citation type="journal article" date="2012" name="BMC Genomics">
        <title>Comparative genomic analysis of human infective Trypanosoma cruzi lineages with the bat-restricted subspecies T. cruzi marinkellei.</title>
        <authorList>
            <person name="Franzen O."/>
            <person name="Talavera-Lopez C."/>
            <person name="Ochaya S."/>
            <person name="Butler C.E."/>
            <person name="Messenger L.A."/>
            <person name="Lewis M.D."/>
            <person name="Llewellyn M.S."/>
            <person name="Marinkelle C.J."/>
            <person name="Tyler K.M."/>
            <person name="Miles M.A."/>
            <person name="Andersson B."/>
        </authorList>
    </citation>
    <scope>NUCLEOTIDE SEQUENCE [LARGE SCALE GENOMIC DNA]</scope>
    <source>
        <strain evidence="2 3">B7</strain>
    </source>
</reference>
<dbReference type="OrthoDB" id="272819at2759"/>
<evidence type="ECO:0000313" key="2">
    <source>
        <dbReference type="EMBL" id="EKF39754.1"/>
    </source>
</evidence>
<comment type="caution">
    <text evidence="2">The sequence shown here is derived from an EMBL/GenBank/DDBJ whole genome shotgun (WGS) entry which is preliminary data.</text>
</comment>
<proteinExistence type="predicted"/>
<gene>
    <name evidence="2" type="ORF">MOQ_000015</name>
</gene>
<feature type="compositionally biased region" description="Low complexity" evidence="1">
    <location>
        <begin position="223"/>
        <end position="233"/>
    </location>
</feature>
<dbReference type="EMBL" id="AHKC01000029">
    <property type="protein sequence ID" value="EKF39754.1"/>
    <property type="molecule type" value="Genomic_DNA"/>
</dbReference>
<protein>
    <submittedName>
        <fullName evidence="2">Uncharacterized protein</fullName>
    </submittedName>
</protein>
<evidence type="ECO:0000256" key="1">
    <source>
        <dbReference type="SAM" id="MobiDB-lite"/>
    </source>
</evidence>
<dbReference type="AlphaFoldDB" id="K2NPH9"/>
<name>K2NPH9_TRYCR</name>
<sequence length="873" mass="97167">MPPYSRVINLYERFTVLSAAAIRREVHGLLGTTTTTCSSPLLELREVCELLLKSGERSRAILVADALPQAQRQSLVTSLGLTDLPQQPIGPHCQEQQTDNAAATTTTTTAAGPFPAMELSEMSNEKLLRLGFALQRPQSQRRRASLHITDANNDDGEEAEAEAGYNAVMQRQLFLELRRRRRYKDLMQCVMNWKSKGLLPTRRRTGERESDGIRKASEEKSSSHSVGVSGTGTTSTDVVAAFNAEEALRGLIFNTSSSSSLYGSSGGQWEEALRECPEFFIITLQEPTAALQFLRKTSVEMVTRFVLCLLQGDNTAHLTHAPSTLHNRPEQRVAWDTIASLCFALRPHLLHAKKVVKVDLLRAVLRALREEATTIGDSFMARRSANPSMANDARLLAMHSAVESLCASLSHQQHEAQVRFIGLPLFIEVAVALRDCGVQIPSALAQCVFLCLGDSQLHQWNELSLAGSQAPVGRELLVTLLSSSPADRWVSALRLLRLCDERREFVVTAVHLRCILSGLQSISISHTWQTALCVANSIMRQYDIFPDEASAEKLMLNLHAASWQRAFEVLHLYDKNHIAPPPQLLRDLHVVAMKHSSWDVVLRVMQWIKEVGPEQATFMNHVYCLRAFGCAGKWKEAVEVLKNLKGISGRDMRGRSVFNEVTIAVPVMGMVENEQWESVVRFVVTLFRQCGAELTREGREVALAAELLALLRIGDVARLAFFLNRHNGEPRDAHDIAAETYADDDPQLEGLGMPSSVEELRAIVQRAMELHSLCGMEHLNAPIRLVYDIIASEKYRRNHHAERIGPVTRGMLPQRPLYLPPLHVQAQYESFATVLGKMVRHEERLFSVVTQQTVAEAMSKVGAGSAYLKAALL</sequence>
<organism evidence="2 3">
    <name type="scientific">Trypanosoma cruzi marinkellei</name>
    <dbReference type="NCBI Taxonomy" id="85056"/>
    <lineage>
        <taxon>Eukaryota</taxon>
        <taxon>Discoba</taxon>
        <taxon>Euglenozoa</taxon>
        <taxon>Kinetoplastea</taxon>
        <taxon>Metakinetoplastina</taxon>
        <taxon>Trypanosomatida</taxon>
        <taxon>Trypanosomatidae</taxon>
        <taxon>Trypanosoma</taxon>
        <taxon>Schizotrypanum</taxon>
    </lineage>
</organism>
<evidence type="ECO:0000313" key="3">
    <source>
        <dbReference type="Proteomes" id="UP000007350"/>
    </source>
</evidence>
<dbReference type="Proteomes" id="UP000007350">
    <property type="component" value="Unassembled WGS sequence"/>
</dbReference>